<accession>A0A2S4UT00</accession>
<organism evidence="1 2">
    <name type="scientific">Puccinia striiformis</name>
    <dbReference type="NCBI Taxonomy" id="27350"/>
    <lineage>
        <taxon>Eukaryota</taxon>
        <taxon>Fungi</taxon>
        <taxon>Dikarya</taxon>
        <taxon>Basidiomycota</taxon>
        <taxon>Pucciniomycotina</taxon>
        <taxon>Pucciniomycetes</taxon>
        <taxon>Pucciniales</taxon>
        <taxon>Pucciniaceae</taxon>
        <taxon>Puccinia</taxon>
    </lineage>
</organism>
<keyword evidence="2" id="KW-1185">Reference proteome</keyword>
<reference evidence="2" key="2">
    <citation type="journal article" date="2018" name="BMC Genomics">
        <title>Genomic insights into host adaptation between the wheat stripe rust pathogen (Puccinia striiformis f. sp. tritici) and the barley stripe rust pathogen (Puccinia striiformis f. sp. hordei).</title>
        <authorList>
            <person name="Xia C."/>
            <person name="Wang M."/>
            <person name="Yin C."/>
            <person name="Cornejo O.E."/>
            <person name="Hulbert S.H."/>
            <person name="Chen X."/>
        </authorList>
    </citation>
    <scope>NUCLEOTIDE SEQUENCE [LARGE SCALE GENOMIC DNA]</scope>
    <source>
        <strain evidence="2">93TX-2</strain>
    </source>
</reference>
<reference evidence="1 2" key="1">
    <citation type="submission" date="2017-12" db="EMBL/GenBank/DDBJ databases">
        <title>Gene loss provides genomic basis for host adaptation in cereal stripe rust fungi.</title>
        <authorList>
            <person name="Xia C."/>
        </authorList>
    </citation>
    <scope>NUCLEOTIDE SEQUENCE [LARGE SCALE GENOMIC DNA]</scope>
    <source>
        <strain evidence="1 2">93TX-2</strain>
    </source>
</reference>
<sequence length="63" mass="6734">MALLLCQTWRTASHGTHQTASSTMSDGKPSRVNVETAVEMCSVINMDMRSAKAAGEQSHGIIV</sequence>
<gene>
    <name evidence="1" type="ORF">PSHT_13067</name>
</gene>
<dbReference type="EMBL" id="PKSM01000253">
    <property type="protein sequence ID" value="POW00351.1"/>
    <property type="molecule type" value="Genomic_DNA"/>
</dbReference>
<dbReference type="VEuPathDB" id="FungiDB:PSHT_13067"/>
<protein>
    <submittedName>
        <fullName evidence="1">Uncharacterized protein</fullName>
    </submittedName>
</protein>
<dbReference type="Proteomes" id="UP000238274">
    <property type="component" value="Unassembled WGS sequence"/>
</dbReference>
<comment type="caution">
    <text evidence="1">The sequence shown here is derived from an EMBL/GenBank/DDBJ whole genome shotgun (WGS) entry which is preliminary data.</text>
</comment>
<name>A0A2S4UT00_9BASI</name>
<dbReference type="AlphaFoldDB" id="A0A2S4UT00"/>
<reference evidence="2" key="3">
    <citation type="journal article" date="2018" name="Mol. Plant Microbe Interact.">
        <title>Genome sequence resources for the wheat stripe rust pathogen (Puccinia striiformis f. sp. tritici) and the barley stripe rust pathogen (Puccinia striiformis f. sp. hordei).</title>
        <authorList>
            <person name="Xia C."/>
            <person name="Wang M."/>
            <person name="Yin C."/>
            <person name="Cornejo O.E."/>
            <person name="Hulbert S.H."/>
            <person name="Chen X."/>
        </authorList>
    </citation>
    <scope>NUCLEOTIDE SEQUENCE [LARGE SCALE GENOMIC DNA]</scope>
    <source>
        <strain evidence="2">93TX-2</strain>
    </source>
</reference>
<evidence type="ECO:0000313" key="1">
    <source>
        <dbReference type="EMBL" id="POW00351.1"/>
    </source>
</evidence>
<proteinExistence type="predicted"/>
<evidence type="ECO:0000313" key="2">
    <source>
        <dbReference type="Proteomes" id="UP000238274"/>
    </source>
</evidence>